<accession>A0A328TKC3</accession>
<proteinExistence type="predicted"/>
<protein>
    <submittedName>
        <fullName evidence="1">Transposase for Tn21 domain protein</fullName>
    </submittedName>
</protein>
<dbReference type="EMBL" id="LJAM02000827">
    <property type="protein sequence ID" value="RAP68494.1"/>
    <property type="molecule type" value="Genomic_DNA"/>
</dbReference>
<gene>
    <name evidence="1" type="ORF">ACZ87_03854</name>
</gene>
<dbReference type="Proteomes" id="UP000244334">
    <property type="component" value="Unassembled WGS sequence"/>
</dbReference>
<keyword evidence="2" id="KW-1185">Reference proteome</keyword>
<organism evidence="1 2">
    <name type="scientific">Candidatus Erwinia dacicola</name>
    <dbReference type="NCBI Taxonomy" id="252393"/>
    <lineage>
        <taxon>Bacteria</taxon>
        <taxon>Pseudomonadati</taxon>
        <taxon>Pseudomonadota</taxon>
        <taxon>Gammaproteobacteria</taxon>
        <taxon>Enterobacterales</taxon>
        <taxon>Erwiniaceae</taxon>
        <taxon>Erwinia</taxon>
    </lineage>
</organism>
<sequence length="49" mass="5823">MRRALFSKPTLKTWHCCKDIDELAFRVIERSYLSKTLLTRRISPRGCPK</sequence>
<comment type="caution">
    <text evidence="1">The sequence shown here is derived from an EMBL/GenBank/DDBJ whole genome shotgun (WGS) entry which is preliminary data.</text>
</comment>
<name>A0A328TKC3_9GAMM</name>
<evidence type="ECO:0000313" key="1">
    <source>
        <dbReference type="EMBL" id="RAP68494.1"/>
    </source>
</evidence>
<dbReference type="AlphaFoldDB" id="A0A328TKC3"/>
<evidence type="ECO:0000313" key="2">
    <source>
        <dbReference type="Proteomes" id="UP000244334"/>
    </source>
</evidence>
<reference evidence="1" key="1">
    <citation type="submission" date="2018-04" db="EMBL/GenBank/DDBJ databases">
        <title>Genomes of the Obligate Erwinia dacicola and Facultative Enterobacter sp. OLF Endosymbionts of the Olive Fruit fly, Bactrocera oleae.</title>
        <authorList>
            <person name="Estes A.M."/>
            <person name="Hearn D.J."/>
            <person name="Agarwal S."/>
            <person name="Pierson E.A."/>
            <person name="Dunning-Hotopp J.C."/>
        </authorList>
    </citation>
    <scope>NUCLEOTIDE SEQUENCE [LARGE SCALE GENOMIC DNA]</scope>
    <source>
        <strain evidence="1">Oroville</strain>
    </source>
</reference>